<evidence type="ECO:0000313" key="1">
    <source>
        <dbReference type="EMBL" id="GJE99155.1"/>
    </source>
</evidence>
<organism evidence="1 2">
    <name type="scientific">Phanerochaete sordida</name>
    <dbReference type="NCBI Taxonomy" id="48140"/>
    <lineage>
        <taxon>Eukaryota</taxon>
        <taxon>Fungi</taxon>
        <taxon>Dikarya</taxon>
        <taxon>Basidiomycota</taxon>
        <taxon>Agaricomycotina</taxon>
        <taxon>Agaricomycetes</taxon>
        <taxon>Polyporales</taxon>
        <taxon>Phanerochaetaceae</taxon>
        <taxon>Phanerochaete</taxon>
    </lineage>
</organism>
<gene>
    <name evidence="1" type="ORF">PsYK624_154020</name>
</gene>
<name>A0A9P3GP84_9APHY</name>
<dbReference type="OrthoDB" id="63935at2759"/>
<comment type="caution">
    <text evidence="1">The sequence shown here is derived from an EMBL/GenBank/DDBJ whole genome shotgun (WGS) entry which is preliminary data.</text>
</comment>
<proteinExistence type="predicted"/>
<dbReference type="Proteomes" id="UP000703269">
    <property type="component" value="Unassembled WGS sequence"/>
</dbReference>
<dbReference type="EMBL" id="BPQB01000103">
    <property type="protein sequence ID" value="GJE99155.1"/>
    <property type="molecule type" value="Genomic_DNA"/>
</dbReference>
<protein>
    <submittedName>
        <fullName evidence="1">Uncharacterized protein</fullName>
    </submittedName>
</protein>
<dbReference type="AlphaFoldDB" id="A0A9P3GP84"/>
<sequence length="125" mass="13626">MQHFLSEGEARLVQGDALTLEDLARSWAEAQAANASGDVDVALFSVCGALNVKQHRLALPRHNHPHNLCSLAILNLLRTLPAASRDLARWPKLVIVSTVTISMTHFLPCITNISHSLPSLSSTFH</sequence>
<reference evidence="1 2" key="1">
    <citation type="submission" date="2021-08" db="EMBL/GenBank/DDBJ databases">
        <title>Draft Genome Sequence of Phanerochaete sordida strain YK-624.</title>
        <authorList>
            <person name="Mori T."/>
            <person name="Dohra H."/>
            <person name="Suzuki T."/>
            <person name="Kawagishi H."/>
            <person name="Hirai H."/>
        </authorList>
    </citation>
    <scope>NUCLEOTIDE SEQUENCE [LARGE SCALE GENOMIC DNA]</scope>
    <source>
        <strain evidence="1 2">YK-624</strain>
    </source>
</reference>
<keyword evidence="2" id="KW-1185">Reference proteome</keyword>
<evidence type="ECO:0000313" key="2">
    <source>
        <dbReference type="Proteomes" id="UP000703269"/>
    </source>
</evidence>
<accession>A0A9P3GP84</accession>